<evidence type="ECO:0000313" key="1">
    <source>
        <dbReference type="EMBL" id="ARQ69928.1"/>
    </source>
</evidence>
<protein>
    <submittedName>
        <fullName evidence="1">Uncharacterized protein</fullName>
    </submittedName>
</protein>
<dbReference type="KEGG" id="smao:CAG99_14625"/>
<proteinExistence type="predicted"/>
<organism evidence="1 2">
    <name type="scientific">Streptomyces marincola</name>
    <dbReference type="NCBI Taxonomy" id="2878388"/>
    <lineage>
        <taxon>Bacteria</taxon>
        <taxon>Bacillati</taxon>
        <taxon>Actinomycetota</taxon>
        <taxon>Actinomycetes</taxon>
        <taxon>Kitasatosporales</taxon>
        <taxon>Streptomycetaceae</taxon>
        <taxon>Streptomyces</taxon>
    </lineage>
</organism>
<accession>A0A1W7CYP1</accession>
<dbReference type="EMBL" id="CP021121">
    <property type="protein sequence ID" value="ARQ69928.1"/>
    <property type="molecule type" value="Genomic_DNA"/>
</dbReference>
<sequence>MTPTMEPRLGYWCEAIAYTVHDSHTYWLGSHPATTPRLALRWLRTRAGHITDQLDPATAGPAHHWLTDNREHQYALDVLAEGGMYTHTIHDGTVRYLLSARPAGRTALPRQDP</sequence>
<reference evidence="1 2" key="1">
    <citation type="submission" date="2017-05" db="EMBL/GenBank/DDBJ databases">
        <title>Complete genome sequence of Streptomyces sp. SCSIO 03032 revealed the diverse biosynthetic pathways for its bioactive secondary metabolites.</title>
        <authorList>
            <person name="Ma L."/>
            <person name="Zhu Y."/>
            <person name="Zhang W."/>
            <person name="Zhang G."/>
            <person name="Tian X."/>
            <person name="Zhang S."/>
            <person name="Zhang C."/>
        </authorList>
    </citation>
    <scope>NUCLEOTIDE SEQUENCE [LARGE SCALE GENOMIC DNA]</scope>
    <source>
        <strain evidence="1 2">SCSIO 03032</strain>
    </source>
</reference>
<dbReference type="AlphaFoldDB" id="A0A1W7CYP1"/>
<dbReference type="Proteomes" id="UP000194218">
    <property type="component" value="Chromosome"/>
</dbReference>
<dbReference type="OrthoDB" id="3854066at2"/>
<evidence type="ECO:0000313" key="2">
    <source>
        <dbReference type="Proteomes" id="UP000194218"/>
    </source>
</evidence>
<gene>
    <name evidence="1" type="ORF">CAG99_14625</name>
</gene>
<keyword evidence="2" id="KW-1185">Reference proteome</keyword>
<name>A0A1W7CYP1_9ACTN</name>
<dbReference type="RefSeq" id="WP_086159795.1">
    <property type="nucleotide sequence ID" value="NZ_CP021121.1"/>
</dbReference>